<reference evidence="5 6" key="1">
    <citation type="submission" date="2020-11" db="EMBL/GenBank/DDBJ databases">
        <authorList>
            <person name="Wallbank WR R."/>
            <person name="Pardo Diaz C."/>
            <person name="Kozak K."/>
            <person name="Martin S."/>
            <person name="Jiggins C."/>
            <person name="Moest M."/>
            <person name="Warren A I."/>
            <person name="Generalovic N T."/>
            <person name="Byers J.R.P. K."/>
            <person name="Montejo-Kovacevich G."/>
            <person name="Yen C E."/>
        </authorList>
    </citation>
    <scope>NUCLEOTIDE SEQUENCE [LARGE SCALE GENOMIC DNA]</scope>
</reference>
<evidence type="ECO:0000313" key="5">
    <source>
        <dbReference type="EMBL" id="CAD7087419.1"/>
    </source>
</evidence>
<keyword evidence="1" id="KW-0433">Leucine-rich repeat</keyword>
<dbReference type="OMA" id="MRFPNKQ"/>
<dbReference type="Pfam" id="PF14560">
    <property type="entry name" value="Ubiquitin_2"/>
    <property type="match status" value="1"/>
</dbReference>
<feature type="domain" description="Ubiquitin-like" evidence="4">
    <location>
        <begin position="433"/>
        <end position="524"/>
    </location>
</feature>
<evidence type="ECO:0000256" key="2">
    <source>
        <dbReference type="ARBA" id="ARBA00022737"/>
    </source>
</evidence>
<dbReference type="Gene3D" id="3.80.10.10">
    <property type="entry name" value="Ribonuclease Inhibitor"/>
    <property type="match status" value="2"/>
</dbReference>
<dbReference type="InterPro" id="IPR000626">
    <property type="entry name" value="Ubiquitin-like_dom"/>
</dbReference>
<feature type="compositionally biased region" description="Low complexity" evidence="3">
    <location>
        <begin position="228"/>
        <end position="243"/>
    </location>
</feature>
<evidence type="ECO:0000256" key="3">
    <source>
        <dbReference type="SAM" id="MobiDB-lite"/>
    </source>
</evidence>
<organism evidence="5 6">
    <name type="scientific">Hermetia illucens</name>
    <name type="common">Black soldier fly</name>
    <dbReference type="NCBI Taxonomy" id="343691"/>
    <lineage>
        <taxon>Eukaryota</taxon>
        <taxon>Metazoa</taxon>
        <taxon>Ecdysozoa</taxon>
        <taxon>Arthropoda</taxon>
        <taxon>Hexapoda</taxon>
        <taxon>Insecta</taxon>
        <taxon>Pterygota</taxon>
        <taxon>Neoptera</taxon>
        <taxon>Endopterygota</taxon>
        <taxon>Diptera</taxon>
        <taxon>Brachycera</taxon>
        <taxon>Stratiomyomorpha</taxon>
        <taxon>Stratiomyidae</taxon>
        <taxon>Hermetiinae</taxon>
        <taxon>Hermetia</taxon>
    </lineage>
</organism>
<evidence type="ECO:0000313" key="6">
    <source>
        <dbReference type="Proteomes" id="UP000594454"/>
    </source>
</evidence>
<dbReference type="CDD" id="cd17045">
    <property type="entry name" value="Ubl_TBCEL"/>
    <property type="match status" value="1"/>
</dbReference>
<keyword evidence="6" id="KW-1185">Reference proteome</keyword>
<dbReference type="SUPFAM" id="SSF52058">
    <property type="entry name" value="L domain-like"/>
    <property type="match status" value="1"/>
</dbReference>
<dbReference type="AlphaFoldDB" id="A0A7R8UVK2"/>
<dbReference type="GO" id="GO:0007010">
    <property type="term" value="P:cytoskeleton organization"/>
    <property type="evidence" value="ECO:0007669"/>
    <property type="project" value="TreeGrafter"/>
</dbReference>
<sequence>MPSLLEALEGKYGLGNDIVEQQEESLVSIFVPKLPPLVSVPELLVLNDCDIDCAGDAEDLKKKCRTVKELDLAQNKLADWGEVFQILSHMPRVEFVNLSKNLLYGPVAPPRTLCMSRLRSLVLNNTRLDWESVDSLLNYLPALQELHLSLNDYRNVLIDTIDEDMLASDFDDLQITTDEDDEKADGEGDGEGEGEGSGSGSGSSSSCTCGTSSNNSISNNNDMDQFADSCSSTSYRRSDSTSSMYKKTNGHGGVRRLHFTGNPVTDWAEICRLGRVFPNLESLVLAQCPLRAVEYVPRPSSCNSDKSGNTDDEDVDPPHEYFKSLTFLNLSNTNINTWDDVDRLAKFPSLKNLRVQNWPLWEKCDATEHERRQLLIARLPYIQTLNGGGVITAEEREDAERAFIRYYMDRPESDRPERYNELVAIHGKLDPLVNIDLRPEKRVKVTFTYGDTSEVRSVDVYRTVIDLKSRLERLAGIPVNKMRLFYVDQELRDLQGPEEMKYPHKQLYSYNIRSGDEIIIDQKK</sequence>
<dbReference type="FunFam" id="3.80.10.10:FF:000846">
    <property type="entry name" value="Predicted protein"/>
    <property type="match status" value="1"/>
</dbReference>
<dbReference type="SUPFAM" id="SSF54236">
    <property type="entry name" value="Ubiquitin-like"/>
    <property type="match status" value="1"/>
</dbReference>
<dbReference type="PANTHER" id="PTHR18849:SF0">
    <property type="entry name" value="CILIA- AND FLAGELLA-ASSOCIATED PROTEIN 410-RELATED"/>
    <property type="match status" value="1"/>
</dbReference>
<dbReference type="EMBL" id="LR899012">
    <property type="protein sequence ID" value="CAD7087419.1"/>
    <property type="molecule type" value="Genomic_DNA"/>
</dbReference>
<feature type="compositionally biased region" description="Acidic residues" evidence="3">
    <location>
        <begin position="177"/>
        <end position="194"/>
    </location>
</feature>
<name>A0A7R8UVK2_HERIL</name>
<dbReference type="Gene3D" id="3.10.20.90">
    <property type="entry name" value="Phosphatidylinositol 3-kinase Catalytic Subunit, Chain A, domain 1"/>
    <property type="match status" value="1"/>
</dbReference>
<dbReference type="InterPro" id="IPR047991">
    <property type="entry name" value="TBCEL_Ubl"/>
</dbReference>
<accession>A0A7R8UVK2</accession>
<dbReference type="InterPro" id="IPR029071">
    <property type="entry name" value="Ubiquitin-like_domsf"/>
</dbReference>
<proteinExistence type="predicted"/>
<feature type="region of interest" description="Disordered" evidence="3">
    <location>
        <begin position="228"/>
        <end position="257"/>
    </location>
</feature>
<gene>
    <name evidence="5" type="ORF">HERILL_LOCUS10129</name>
</gene>
<evidence type="ECO:0000259" key="4">
    <source>
        <dbReference type="PROSITE" id="PS50053"/>
    </source>
</evidence>
<dbReference type="PANTHER" id="PTHR18849">
    <property type="entry name" value="LEUCINE RICH REPEAT PROTEIN"/>
    <property type="match status" value="1"/>
</dbReference>
<dbReference type="InParanoid" id="A0A7R8UVK2"/>
<dbReference type="Proteomes" id="UP000594454">
    <property type="component" value="Chromosome 4"/>
</dbReference>
<protein>
    <recommendedName>
        <fullName evidence="4">Ubiquitin-like domain-containing protein</fullName>
    </recommendedName>
</protein>
<feature type="compositionally biased region" description="Low complexity" evidence="3">
    <location>
        <begin position="202"/>
        <end position="211"/>
    </location>
</feature>
<dbReference type="OrthoDB" id="5855206at2759"/>
<feature type="region of interest" description="Disordered" evidence="3">
    <location>
        <begin position="177"/>
        <end position="211"/>
    </location>
</feature>
<dbReference type="InterPro" id="IPR032675">
    <property type="entry name" value="LRR_dom_sf"/>
</dbReference>
<keyword evidence="2" id="KW-0677">Repeat</keyword>
<dbReference type="PROSITE" id="PS50053">
    <property type="entry name" value="UBIQUITIN_2"/>
    <property type="match status" value="1"/>
</dbReference>
<evidence type="ECO:0000256" key="1">
    <source>
        <dbReference type="ARBA" id="ARBA00022614"/>
    </source>
</evidence>
<dbReference type="FunCoup" id="A0A7R8UVK2">
    <property type="interactions" value="504"/>
</dbReference>